<feature type="DNA-binding region" description="OmpR/PhoB-type" evidence="5">
    <location>
        <begin position="1"/>
        <end position="92"/>
    </location>
</feature>
<dbReference type="InterPro" id="IPR001867">
    <property type="entry name" value="OmpR/PhoB-type_DNA-bd"/>
</dbReference>
<dbReference type="SUPFAM" id="SSF48452">
    <property type="entry name" value="TPR-like"/>
    <property type="match status" value="1"/>
</dbReference>
<dbReference type="PANTHER" id="PTHR35807">
    <property type="entry name" value="TRANSCRIPTIONAL REGULATOR REDD-RELATED"/>
    <property type="match status" value="1"/>
</dbReference>
<keyword evidence="3 5" id="KW-0238">DNA-binding</keyword>
<dbReference type="EMBL" id="BAABJO010000042">
    <property type="protein sequence ID" value="GAA5138991.1"/>
    <property type="molecule type" value="Genomic_DNA"/>
</dbReference>
<reference evidence="8" key="1">
    <citation type="journal article" date="2019" name="Int. J. Syst. Evol. Microbiol.">
        <title>The Global Catalogue of Microorganisms (GCM) 10K type strain sequencing project: providing services to taxonomists for standard genome sequencing and annotation.</title>
        <authorList>
            <consortium name="The Broad Institute Genomics Platform"/>
            <consortium name="The Broad Institute Genome Sequencing Center for Infectious Disease"/>
            <person name="Wu L."/>
            <person name="Ma J."/>
        </authorList>
    </citation>
    <scope>NUCLEOTIDE SEQUENCE [LARGE SCALE GENOMIC DNA]</scope>
    <source>
        <strain evidence="8">JCM 18302</strain>
    </source>
</reference>
<dbReference type="RefSeq" id="WP_345611887.1">
    <property type="nucleotide sequence ID" value="NZ_BAABJO010000042.1"/>
</dbReference>
<evidence type="ECO:0000313" key="8">
    <source>
        <dbReference type="Proteomes" id="UP001500804"/>
    </source>
</evidence>
<dbReference type="InterPro" id="IPR011990">
    <property type="entry name" value="TPR-like_helical_dom_sf"/>
</dbReference>
<evidence type="ECO:0000256" key="2">
    <source>
        <dbReference type="ARBA" id="ARBA00023015"/>
    </source>
</evidence>
<dbReference type="SUPFAM" id="SSF46894">
    <property type="entry name" value="C-terminal effector domain of the bipartite response regulators"/>
    <property type="match status" value="1"/>
</dbReference>
<gene>
    <name evidence="7" type="ORF">GCM10023320_74350</name>
</gene>
<sequence length="640" mass="67627">MTTFQVLGPVAAFDALGGRLNLGGPRHREVLARLIVARGRVVPLPTLIEDLWPGDPPRRAAGSVRTFVSALRAALGGAHPIATAGPGYAFRGAAESVDAWRFEAVVARSGPDADAVGPLEEALGWWQGPAFADFPDAAWARAERGRLTELRLQAVEQLARARLAAGRPELAVPDLDAHVTDHPWREDGWWLLALALYRCERPGDALAVLRRARGRLAEELGTDPGPRLAALETDVLRRSPGLLLRPDGPDRVWASAAAEWERNPVLGARAKLESTTSLLRSLAVHGGGPGTAVARHAATVAVAEQLGNPRLTARVIGGYDVPSVWARSDDPRSSAAIVAAAERALHATEAPADRARVLAAIALETRGLRDSRGPEAAREAERLARRAGDPALLAFALSARIMQTFERAGLAAQRGHLAREIGTLAAEHDLPTYTILAHLVQMQCRAALGDLDGAAAAAEALGDAGERFDSPLVPVFVTWFAAMRAAETGAADAEARYREAARLLAGADMPGVEHGLLDLALVCLRLRRGERPGPVHDPGPYEPWIRPHLLLADGRTAQAADAVRALPEPPPDHMLEVLWCLAGRAALAVGDSGTVARAEHALAPAAEEIAGAGSGMLTFGPVREHLAALRSGGANRRAGC</sequence>
<dbReference type="PANTHER" id="PTHR35807:SF1">
    <property type="entry name" value="TRANSCRIPTIONAL REGULATOR REDD"/>
    <property type="match status" value="1"/>
</dbReference>
<dbReference type="InterPro" id="IPR005158">
    <property type="entry name" value="BTAD"/>
</dbReference>
<protein>
    <submittedName>
        <fullName evidence="7">BTAD domain-containing putative transcriptional regulator</fullName>
    </submittedName>
</protein>
<dbReference type="InterPro" id="IPR051677">
    <property type="entry name" value="AfsR-DnrI-RedD_regulator"/>
</dbReference>
<keyword evidence="4" id="KW-0804">Transcription</keyword>
<feature type="domain" description="OmpR/PhoB-type" evidence="6">
    <location>
        <begin position="1"/>
        <end position="92"/>
    </location>
</feature>
<evidence type="ECO:0000256" key="1">
    <source>
        <dbReference type="ARBA" id="ARBA00005820"/>
    </source>
</evidence>
<dbReference type="CDD" id="cd15831">
    <property type="entry name" value="BTAD"/>
    <property type="match status" value="1"/>
</dbReference>
<proteinExistence type="inferred from homology"/>
<keyword evidence="8" id="KW-1185">Reference proteome</keyword>
<dbReference type="Gene3D" id="1.10.10.10">
    <property type="entry name" value="Winged helix-like DNA-binding domain superfamily/Winged helix DNA-binding domain"/>
    <property type="match status" value="1"/>
</dbReference>
<keyword evidence="2" id="KW-0805">Transcription regulation</keyword>
<dbReference type="SMART" id="SM01043">
    <property type="entry name" value="BTAD"/>
    <property type="match status" value="1"/>
</dbReference>
<evidence type="ECO:0000256" key="4">
    <source>
        <dbReference type="ARBA" id="ARBA00023163"/>
    </source>
</evidence>
<accession>A0ABP9P281</accession>
<dbReference type="PROSITE" id="PS51755">
    <property type="entry name" value="OMPR_PHOB"/>
    <property type="match status" value="1"/>
</dbReference>
<dbReference type="InterPro" id="IPR036388">
    <property type="entry name" value="WH-like_DNA-bd_sf"/>
</dbReference>
<organism evidence="7 8">
    <name type="scientific">Pseudonocardia adelaidensis</name>
    <dbReference type="NCBI Taxonomy" id="648754"/>
    <lineage>
        <taxon>Bacteria</taxon>
        <taxon>Bacillati</taxon>
        <taxon>Actinomycetota</taxon>
        <taxon>Actinomycetes</taxon>
        <taxon>Pseudonocardiales</taxon>
        <taxon>Pseudonocardiaceae</taxon>
        <taxon>Pseudonocardia</taxon>
    </lineage>
</organism>
<evidence type="ECO:0000259" key="6">
    <source>
        <dbReference type="PROSITE" id="PS51755"/>
    </source>
</evidence>
<dbReference type="Pfam" id="PF03704">
    <property type="entry name" value="BTAD"/>
    <property type="match status" value="1"/>
</dbReference>
<dbReference type="InterPro" id="IPR016032">
    <property type="entry name" value="Sig_transdc_resp-reg_C-effctor"/>
</dbReference>
<dbReference type="Gene3D" id="1.25.40.10">
    <property type="entry name" value="Tetratricopeptide repeat domain"/>
    <property type="match status" value="1"/>
</dbReference>
<comment type="caution">
    <text evidence="7">The sequence shown here is derived from an EMBL/GenBank/DDBJ whole genome shotgun (WGS) entry which is preliminary data.</text>
</comment>
<evidence type="ECO:0000256" key="5">
    <source>
        <dbReference type="PROSITE-ProRule" id="PRU01091"/>
    </source>
</evidence>
<evidence type="ECO:0000256" key="3">
    <source>
        <dbReference type="ARBA" id="ARBA00023125"/>
    </source>
</evidence>
<dbReference type="SMART" id="SM00862">
    <property type="entry name" value="Trans_reg_C"/>
    <property type="match status" value="1"/>
</dbReference>
<dbReference type="Proteomes" id="UP001500804">
    <property type="component" value="Unassembled WGS sequence"/>
</dbReference>
<comment type="similarity">
    <text evidence="1">Belongs to the AfsR/DnrI/RedD regulatory family.</text>
</comment>
<evidence type="ECO:0000313" key="7">
    <source>
        <dbReference type="EMBL" id="GAA5138991.1"/>
    </source>
</evidence>
<name>A0ABP9P281_9PSEU</name>